<feature type="region of interest" description="Disordered" evidence="1">
    <location>
        <begin position="29"/>
        <end position="59"/>
    </location>
</feature>
<dbReference type="InParanoid" id="F4WD18"/>
<dbReference type="AlphaFoldDB" id="F4WD18"/>
<accession>F4WD18</accession>
<evidence type="ECO:0000256" key="1">
    <source>
        <dbReference type="SAM" id="MobiDB-lite"/>
    </source>
</evidence>
<protein>
    <submittedName>
        <fullName evidence="2">Uncharacterized protein</fullName>
    </submittedName>
</protein>
<organism evidence="3">
    <name type="scientific">Acromyrmex echinatior</name>
    <name type="common">Panamanian leafcutter ant</name>
    <name type="synonym">Acromyrmex octospinosus echinatior</name>
    <dbReference type="NCBI Taxonomy" id="103372"/>
    <lineage>
        <taxon>Eukaryota</taxon>
        <taxon>Metazoa</taxon>
        <taxon>Ecdysozoa</taxon>
        <taxon>Arthropoda</taxon>
        <taxon>Hexapoda</taxon>
        <taxon>Insecta</taxon>
        <taxon>Pterygota</taxon>
        <taxon>Neoptera</taxon>
        <taxon>Endopterygota</taxon>
        <taxon>Hymenoptera</taxon>
        <taxon>Apocrita</taxon>
        <taxon>Aculeata</taxon>
        <taxon>Formicoidea</taxon>
        <taxon>Formicidae</taxon>
        <taxon>Myrmicinae</taxon>
        <taxon>Acromyrmex</taxon>
    </lineage>
</organism>
<dbReference type="EMBL" id="GL888078">
    <property type="protein sequence ID" value="EGI67909.1"/>
    <property type="molecule type" value="Genomic_DNA"/>
</dbReference>
<evidence type="ECO:0000313" key="3">
    <source>
        <dbReference type="Proteomes" id="UP000007755"/>
    </source>
</evidence>
<dbReference type="Proteomes" id="UP000007755">
    <property type="component" value="Unassembled WGS sequence"/>
</dbReference>
<keyword evidence="3" id="KW-1185">Reference proteome</keyword>
<proteinExistence type="predicted"/>
<sequence>MARYDNVAIGSRAAQYGAGICQPRRRTYGGKTLETYTRSARGTPRHQGANGKSNGKNDRISVATDACSAAADARSGAANA</sequence>
<evidence type="ECO:0000313" key="2">
    <source>
        <dbReference type="EMBL" id="EGI67909.1"/>
    </source>
</evidence>
<name>F4WD18_ACREC</name>
<reference evidence="2" key="1">
    <citation type="submission" date="2011-02" db="EMBL/GenBank/DDBJ databases">
        <title>The genome of the leaf-cutting ant Acromyrmex echinatior suggests key adaptations to social evolution and fungus farming.</title>
        <authorList>
            <person name="Nygaard S."/>
            <person name="Zhang G."/>
        </authorList>
    </citation>
    <scope>NUCLEOTIDE SEQUENCE</scope>
</reference>
<gene>
    <name evidence="2" type="ORF">G5I_03460</name>
</gene>